<name>A0A225DJL5_9BACT</name>
<sequence>MAVLAVLVAAPAPAADLPGFRKSVWFGESVREEWVGDGVRVLANAPAKFDPTKPTRLVVFATPNGNTIEQTLGCGPAAGLDWHFDIQHVAAQVRKLRTISPEENIVLVCTEAEGLSWPAWKRKFKDGPARVRKIVEAVRTWVPGDNVRISLAGHSGGGSFLFGYLDGADAIPDAVDRVVGLDANYSYSDADKHGDKLLAWLKGDPSRRLVVIAYDDRNVMVNGKPVVGADGGTFRATGRMQARFARDMTFAETTTDDITTRTALDGRLALIVHANPKNRILHTALVGEMNGLLRGLTDPAAKPVWGTFGGPRAYTEWVQPAPGIPKRPADAVGGTAFFQTLDGLTPAAREEAIEREILRGNIPDFLRAFRRVTVKAKDAAGKEHTATFEVMPDYLAVGSDADFVRVPMTPMTAARIADAFGCALPTRKVVDEVYRAASVKWDPKPMTEARESPATFLRHNTLIKEQLAGEKPGELVAGVKKDIVITNRLAEKSNRVAIYGWHKPDGKAIQPLTIVHRDTYVDYSHGVRLMSRTVTVDGKPRDVRHVLYAADLCSLLSDEGPILRPAY</sequence>
<dbReference type="SUPFAM" id="SSF53474">
    <property type="entry name" value="alpha/beta-Hydrolases"/>
    <property type="match status" value="1"/>
</dbReference>
<keyword evidence="2" id="KW-1185">Reference proteome</keyword>
<evidence type="ECO:0000313" key="1">
    <source>
        <dbReference type="EMBL" id="OWK41592.1"/>
    </source>
</evidence>
<dbReference type="Proteomes" id="UP000214646">
    <property type="component" value="Unassembled WGS sequence"/>
</dbReference>
<evidence type="ECO:0000313" key="2">
    <source>
        <dbReference type="Proteomes" id="UP000214646"/>
    </source>
</evidence>
<accession>A0A225DJL5</accession>
<dbReference type="EMBL" id="NIDE01000005">
    <property type="protein sequence ID" value="OWK41592.1"/>
    <property type="molecule type" value="Genomic_DNA"/>
</dbReference>
<dbReference type="InterPro" id="IPR029058">
    <property type="entry name" value="AB_hydrolase_fold"/>
</dbReference>
<comment type="caution">
    <text evidence="1">The sequence shown here is derived from an EMBL/GenBank/DDBJ whole genome shotgun (WGS) entry which is preliminary data.</text>
</comment>
<dbReference type="AlphaFoldDB" id="A0A225DJL5"/>
<reference evidence="2" key="1">
    <citation type="submission" date="2017-06" db="EMBL/GenBank/DDBJ databases">
        <title>Genome analysis of Fimbriiglobus ruber SP5, the first member of the order Planctomycetales with confirmed chitinolytic capability.</title>
        <authorList>
            <person name="Ravin N.V."/>
            <person name="Rakitin A.L."/>
            <person name="Ivanova A.A."/>
            <person name="Beletsky A.V."/>
            <person name="Kulichevskaya I.S."/>
            <person name="Mardanov A.V."/>
            <person name="Dedysh S.N."/>
        </authorList>
    </citation>
    <scope>NUCLEOTIDE SEQUENCE [LARGE SCALE GENOMIC DNA]</scope>
    <source>
        <strain evidence="2">SP5</strain>
    </source>
</reference>
<organism evidence="1 2">
    <name type="scientific">Fimbriiglobus ruber</name>
    <dbReference type="NCBI Taxonomy" id="1908690"/>
    <lineage>
        <taxon>Bacteria</taxon>
        <taxon>Pseudomonadati</taxon>
        <taxon>Planctomycetota</taxon>
        <taxon>Planctomycetia</taxon>
        <taxon>Gemmatales</taxon>
        <taxon>Gemmataceae</taxon>
        <taxon>Fimbriiglobus</taxon>
    </lineage>
</organism>
<proteinExistence type="predicted"/>
<gene>
    <name evidence="1" type="ORF">FRUB_03670</name>
</gene>
<dbReference type="Gene3D" id="3.40.50.1820">
    <property type="entry name" value="alpha/beta hydrolase"/>
    <property type="match status" value="1"/>
</dbReference>
<protein>
    <submittedName>
        <fullName evidence="1">Uncharacterized protein</fullName>
    </submittedName>
</protein>